<dbReference type="PROSITE" id="PS00624">
    <property type="entry name" value="GMC_OXRED_2"/>
    <property type="match status" value="1"/>
</dbReference>
<dbReference type="Pfam" id="PF00732">
    <property type="entry name" value="GMC_oxred_N"/>
    <property type="match status" value="1"/>
</dbReference>
<dbReference type="PANTHER" id="PTHR47190:SF2">
    <property type="entry name" value="CELLOBIOSE DEHYDROGENASE (AFU_ORTHOLOGUE AFUA_2G17620)"/>
    <property type="match status" value="1"/>
</dbReference>
<name>A0ABR3GQQ4_9PEZI</name>
<dbReference type="PROSITE" id="PS51164">
    <property type="entry name" value="CBM1_2"/>
    <property type="match status" value="1"/>
</dbReference>
<evidence type="ECO:0000313" key="6">
    <source>
        <dbReference type="EMBL" id="KAL0638242.1"/>
    </source>
</evidence>
<feature type="domain" description="CBM1" evidence="5">
    <location>
        <begin position="779"/>
        <end position="815"/>
    </location>
</feature>
<protein>
    <recommendedName>
        <fullName evidence="5">CBM1 domain-containing protein</fullName>
    </recommendedName>
</protein>
<dbReference type="Gene3D" id="2.60.40.1210">
    <property type="entry name" value="Cellobiose dehydrogenase, cytochrome domain"/>
    <property type="match status" value="1"/>
</dbReference>
<keyword evidence="3" id="KW-0274">FAD</keyword>
<evidence type="ECO:0000256" key="3">
    <source>
        <dbReference type="RuleBase" id="RU003968"/>
    </source>
</evidence>
<evidence type="ECO:0000256" key="4">
    <source>
        <dbReference type="SAM" id="SignalP"/>
    </source>
</evidence>
<dbReference type="SUPFAM" id="SSF57180">
    <property type="entry name" value="Cellulose-binding domain"/>
    <property type="match status" value="1"/>
</dbReference>
<dbReference type="SMART" id="SM00236">
    <property type="entry name" value="fCBD"/>
    <property type="match status" value="1"/>
</dbReference>
<dbReference type="InterPro" id="IPR007867">
    <property type="entry name" value="GMC_OxRtase_C"/>
</dbReference>
<evidence type="ECO:0000256" key="1">
    <source>
        <dbReference type="ARBA" id="ARBA00010790"/>
    </source>
</evidence>
<dbReference type="InterPro" id="IPR015920">
    <property type="entry name" value="Cellobiose_DH-like_cyt"/>
</dbReference>
<dbReference type="InterPro" id="IPR035971">
    <property type="entry name" value="CBD_sf"/>
</dbReference>
<dbReference type="Proteomes" id="UP001447188">
    <property type="component" value="Unassembled WGS sequence"/>
</dbReference>
<sequence length="815" mass="86370">MFAKTSFFYLLSVLSTVLAQQASTYTDPDTGIIFQRFLTSQFGGFSFGFTLPTNPTNEFIGQIVGPISFNKTGGWAGVSFGGGMNGNLLHVVWPNGNKIVSSFRMASGYLEPGVYPGSQLSSTMYTKFNTTHFSYTFRCQNCMTWGDGGGFDPAGPFAVMGWSQSLSPVGDINNPGSSLLYHDNGFGQFGIDLTLARQAGYAGWIATNPGTPTIPPPPTSTTSAPTITATSTTVLGTYDYVVVGGGAAGLVVADRLSEAGKSVMLIERGPPTTFKSGGTRGPAWLAGKGLTRFDVPGLCNQIWVDSAGIACDDIDQMAGCVLGGGTAVNAGLFFRPPDRDWNDNFPAGWKATDMVAATNKVFTRIPSTDNPSQNGVRFLQEAYNVLSTVLKPAGWTEVVANTVPNQKNRTFSRTPFMFSNGERGGPLATYLQTAKARPNFRIAINSTVTKVIRTGARITGVQVTATSSDGLTGIVNVTPNTGRVILSAGAFGTPKILFRSGIGPTDQLNVVKASTDGPSMIASSSWIRLPVGYNVLDHTNTDMVFTQPAIKTYDFYAAYDSPSVSDRDSYLNSRSGILATAAPGPNAMAWESFVGTDGIARQLQWTIRAEGSLGETGPTMVTMSQYLGTGVVSRGRMTIGSNLGMQISTSPYLNNAADKDVVIRGVQSIMNAASGKNGITFLHPAAGVSAKDYVNNYVDSRRANHWIGTCKLGTNSGLLGDGTTGSVVDVNTKVYGTDNLFVMDASIFPGHVSTNPSAPIMIAAEKAVEKILALAPPVTNVPHFEQCGGLEYTGPTKCVSPYVCTVLNPYYYQCL</sequence>
<gene>
    <name evidence="6" type="ORF">Q9L58_002697</name>
</gene>
<dbReference type="Gene3D" id="3.30.410.10">
    <property type="entry name" value="Cholesterol Oxidase, domain 2"/>
    <property type="match status" value="1"/>
</dbReference>
<dbReference type="InterPro" id="IPR036188">
    <property type="entry name" value="FAD/NAD-bd_sf"/>
</dbReference>
<accession>A0ABR3GQQ4</accession>
<comment type="caution">
    <text evidence="6">The sequence shown here is derived from an EMBL/GenBank/DDBJ whole genome shotgun (WGS) entry which is preliminary data.</text>
</comment>
<evidence type="ECO:0000259" key="5">
    <source>
        <dbReference type="PROSITE" id="PS51164"/>
    </source>
</evidence>
<dbReference type="SUPFAM" id="SSF51905">
    <property type="entry name" value="FAD/NAD(P)-binding domain"/>
    <property type="match status" value="1"/>
</dbReference>
<feature type="chain" id="PRO_5045791280" description="CBM1 domain-containing protein" evidence="4">
    <location>
        <begin position="20"/>
        <end position="815"/>
    </location>
</feature>
<proteinExistence type="inferred from homology"/>
<dbReference type="PANTHER" id="PTHR47190">
    <property type="entry name" value="DEHYDROGENASE, PUTATIVE-RELATED"/>
    <property type="match status" value="1"/>
</dbReference>
<evidence type="ECO:0000313" key="7">
    <source>
        <dbReference type="Proteomes" id="UP001447188"/>
    </source>
</evidence>
<organism evidence="6 7">
    <name type="scientific">Discina gigas</name>
    <dbReference type="NCBI Taxonomy" id="1032678"/>
    <lineage>
        <taxon>Eukaryota</taxon>
        <taxon>Fungi</taxon>
        <taxon>Dikarya</taxon>
        <taxon>Ascomycota</taxon>
        <taxon>Pezizomycotina</taxon>
        <taxon>Pezizomycetes</taxon>
        <taxon>Pezizales</taxon>
        <taxon>Discinaceae</taxon>
        <taxon>Discina</taxon>
    </lineage>
</organism>
<dbReference type="CDD" id="cd09630">
    <property type="entry name" value="CDH_like_cytochrome"/>
    <property type="match status" value="1"/>
</dbReference>
<feature type="signal peptide" evidence="4">
    <location>
        <begin position="1"/>
        <end position="19"/>
    </location>
</feature>
<keyword evidence="3" id="KW-0285">Flavoprotein</keyword>
<dbReference type="Pfam" id="PF05199">
    <property type="entry name" value="GMC_oxred_C"/>
    <property type="match status" value="1"/>
</dbReference>
<dbReference type="SUPFAM" id="SSF49344">
    <property type="entry name" value="CBD9-like"/>
    <property type="match status" value="1"/>
</dbReference>
<dbReference type="PROSITE" id="PS00562">
    <property type="entry name" value="CBM1_1"/>
    <property type="match status" value="1"/>
</dbReference>
<keyword evidence="7" id="KW-1185">Reference proteome</keyword>
<dbReference type="InterPro" id="IPR000172">
    <property type="entry name" value="GMC_OxRdtase_N"/>
</dbReference>
<evidence type="ECO:0000256" key="2">
    <source>
        <dbReference type="ARBA" id="ARBA00022729"/>
    </source>
</evidence>
<dbReference type="InterPro" id="IPR000254">
    <property type="entry name" value="CBD"/>
</dbReference>
<dbReference type="SUPFAM" id="SSF54373">
    <property type="entry name" value="FAD-linked reductases, C-terminal domain"/>
    <property type="match status" value="1"/>
</dbReference>
<dbReference type="Gene3D" id="3.50.50.60">
    <property type="entry name" value="FAD/NAD(P)-binding domain"/>
    <property type="match status" value="1"/>
</dbReference>
<dbReference type="EMBL" id="JBBBZM010000024">
    <property type="protein sequence ID" value="KAL0638242.1"/>
    <property type="molecule type" value="Genomic_DNA"/>
</dbReference>
<reference evidence="6 7" key="1">
    <citation type="submission" date="2024-02" db="EMBL/GenBank/DDBJ databases">
        <title>Discinaceae phylogenomics.</title>
        <authorList>
            <person name="Dirks A.C."/>
            <person name="James T.Y."/>
        </authorList>
    </citation>
    <scope>NUCLEOTIDE SEQUENCE [LARGE SCALE GENOMIC DNA]</scope>
    <source>
        <strain evidence="6 7">ACD0624</strain>
    </source>
</reference>
<comment type="similarity">
    <text evidence="1 3">Belongs to the GMC oxidoreductase family.</text>
</comment>
<keyword evidence="2 4" id="KW-0732">Signal</keyword>
<dbReference type="PROSITE" id="PS00623">
    <property type="entry name" value="GMC_OXRED_1"/>
    <property type="match status" value="1"/>
</dbReference>
<dbReference type="Pfam" id="PF16010">
    <property type="entry name" value="CDH-cyt"/>
    <property type="match status" value="1"/>
</dbReference>
<dbReference type="Pfam" id="PF00734">
    <property type="entry name" value="CBM_1"/>
    <property type="match status" value="1"/>
</dbReference>
<dbReference type="InterPro" id="IPR053208">
    <property type="entry name" value="GMC_Oxidoreductase_CD"/>
</dbReference>